<dbReference type="CDD" id="cd03885">
    <property type="entry name" value="M20_CPDG2"/>
    <property type="match status" value="1"/>
</dbReference>
<name>A0ABV7D4J5_9PROT</name>
<dbReference type="InterPro" id="IPR001261">
    <property type="entry name" value="ArgE/DapE_CS"/>
</dbReference>
<evidence type="ECO:0000256" key="1">
    <source>
        <dbReference type="ARBA" id="ARBA00001947"/>
    </source>
</evidence>
<dbReference type="PIRSF" id="PIRSF037238">
    <property type="entry name" value="Carboxypeptidase_G2"/>
    <property type="match status" value="1"/>
</dbReference>
<comment type="caution">
    <text evidence="6">The sequence shown here is derived from an EMBL/GenBank/DDBJ whole genome shotgun (WGS) entry which is preliminary data.</text>
</comment>
<evidence type="ECO:0000313" key="6">
    <source>
        <dbReference type="EMBL" id="MFC3051746.1"/>
    </source>
</evidence>
<keyword evidence="4" id="KW-0862">Zinc</keyword>
<keyword evidence="3 6" id="KW-0378">Hydrolase</keyword>
<dbReference type="InterPro" id="IPR017150">
    <property type="entry name" value="Pept_M20_glutamate_carboxypep"/>
</dbReference>
<sequence length="420" mass="44397">MSSIVNAFSNKDACAAALEQVSERQLEMVALVEAWSKINSGSRNLVGLDTMEAEIVKAFEPLGAEVAYIQLPDGEMVNAKGQVETMKNGRCIRIFKRPTANRKVLLTGHTDTVFAVDHPFQAPKYLDDITLNGPGVADMKGGIIVMLNALKAFEETPDAASVGWEVLLSPDEETGSLASGAILAERAKTADIGLTYEPALADGTLAGARKGSGNYTVVVQGKAAHAGREFHVGRNAVVALSQIVGELASLTGGRPELTVNPAVVQGGVAANVVPDMAWCRFNVRLKEPEDAIWFENKVQNIIDKANAVEGYSVMLHGGINRPPKALTPANLLLMEKIKLCGADLGIDVNYVPTGGCCEGNNLAAAGLPNVDTLGVRGGKIHSAEEFALIDSFSERAKLSALILMAFANGLLDDVVKAKAH</sequence>
<proteinExistence type="predicted"/>
<accession>A0ABV7D4J5</accession>
<dbReference type="Gene3D" id="3.40.630.10">
    <property type="entry name" value="Zn peptidases"/>
    <property type="match status" value="1"/>
</dbReference>
<dbReference type="EMBL" id="JBHRSL010000004">
    <property type="protein sequence ID" value="MFC3051746.1"/>
    <property type="molecule type" value="Genomic_DNA"/>
</dbReference>
<dbReference type="PANTHER" id="PTHR43808">
    <property type="entry name" value="ACETYLORNITHINE DEACETYLASE"/>
    <property type="match status" value="1"/>
</dbReference>
<dbReference type="Proteomes" id="UP001595444">
    <property type="component" value="Unassembled WGS sequence"/>
</dbReference>
<dbReference type="InterPro" id="IPR002933">
    <property type="entry name" value="Peptidase_M20"/>
</dbReference>
<dbReference type="PANTHER" id="PTHR43808:SF9">
    <property type="entry name" value="BLL0789 PROTEIN"/>
    <property type="match status" value="1"/>
</dbReference>
<dbReference type="Pfam" id="PF07687">
    <property type="entry name" value="M20_dimer"/>
    <property type="match status" value="1"/>
</dbReference>
<gene>
    <name evidence="6" type="ORF">ACFOKA_07510</name>
</gene>
<evidence type="ECO:0000256" key="2">
    <source>
        <dbReference type="ARBA" id="ARBA00022723"/>
    </source>
</evidence>
<evidence type="ECO:0000256" key="3">
    <source>
        <dbReference type="ARBA" id="ARBA00022801"/>
    </source>
</evidence>
<dbReference type="SUPFAM" id="SSF55031">
    <property type="entry name" value="Bacterial exopeptidase dimerisation domain"/>
    <property type="match status" value="1"/>
</dbReference>
<dbReference type="GO" id="GO:0016787">
    <property type="term" value="F:hydrolase activity"/>
    <property type="evidence" value="ECO:0007669"/>
    <property type="project" value="UniProtKB-KW"/>
</dbReference>
<organism evidence="6 7">
    <name type="scientific">Kordiimonas pumila</name>
    <dbReference type="NCBI Taxonomy" id="2161677"/>
    <lineage>
        <taxon>Bacteria</taxon>
        <taxon>Pseudomonadati</taxon>
        <taxon>Pseudomonadota</taxon>
        <taxon>Alphaproteobacteria</taxon>
        <taxon>Kordiimonadales</taxon>
        <taxon>Kordiimonadaceae</taxon>
        <taxon>Kordiimonas</taxon>
    </lineage>
</organism>
<keyword evidence="2" id="KW-0479">Metal-binding</keyword>
<feature type="domain" description="Peptidase M20 dimerisation" evidence="5">
    <location>
        <begin position="208"/>
        <end position="306"/>
    </location>
</feature>
<dbReference type="InterPro" id="IPR011650">
    <property type="entry name" value="Peptidase_M20_dimer"/>
</dbReference>
<evidence type="ECO:0000256" key="4">
    <source>
        <dbReference type="ARBA" id="ARBA00022833"/>
    </source>
</evidence>
<comment type="cofactor">
    <cofactor evidence="1">
        <name>Zn(2+)</name>
        <dbReference type="ChEBI" id="CHEBI:29105"/>
    </cofactor>
</comment>
<dbReference type="NCBIfam" id="NF005602">
    <property type="entry name" value="PRK07338.1"/>
    <property type="match status" value="1"/>
</dbReference>
<dbReference type="InterPro" id="IPR050072">
    <property type="entry name" value="Peptidase_M20A"/>
</dbReference>
<dbReference type="SUPFAM" id="SSF53187">
    <property type="entry name" value="Zn-dependent exopeptidases"/>
    <property type="match status" value="1"/>
</dbReference>
<dbReference type="Gene3D" id="3.30.70.360">
    <property type="match status" value="1"/>
</dbReference>
<evidence type="ECO:0000259" key="5">
    <source>
        <dbReference type="Pfam" id="PF07687"/>
    </source>
</evidence>
<dbReference type="RefSeq" id="WP_194215214.1">
    <property type="nucleotide sequence ID" value="NZ_CP061205.1"/>
</dbReference>
<dbReference type="Pfam" id="PF01546">
    <property type="entry name" value="Peptidase_M20"/>
    <property type="match status" value="1"/>
</dbReference>
<keyword evidence="7" id="KW-1185">Reference proteome</keyword>
<dbReference type="PROSITE" id="PS00758">
    <property type="entry name" value="ARGE_DAPE_CPG2_1"/>
    <property type="match status" value="1"/>
</dbReference>
<dbReference type="InterPro" id="IPR036264">
    <property type="entry name" value="Bact_exopeptidase_dim_dom"/>
</dbReference>
<evidence type="ECO:0000313" key="7">
    <source>
        <dbReference type="Proteomes" id="UP001595444"/>
    </source>
</evidence>
<protein>
    <submittedName>
        <fullName evidence="6">Hydrolase</fullName>
    </submittedName>
</protein>
<reference evidence="7" key="1">
    <citation type="journal article" date="2019" name="Int. J. Syst. Evol. Microbiol.">
        <title>The Global Catalogue of Microorganisms (GCM) 10K type strain sequencing project: providing services to taxonomists for standard genome sequencing and annotation.</title>
        <authorList>
            <consortium name="The Broad Institute Genomics Platform"/>
            <consortium name="The Broad Institute Genome Sequencing Center for Infectious Disease"/>
            <person name="Wu L."/>
            <person name="Ma J."/>
        </authorList>
    </citation>
    <scope>NUCLEOTIDE SEQUENCE [LARGE SCALE GENOMIC DNA]</scope>
    <source>
        <strain evidence="7">KCTC 62164</strain>
    </source>
</reference>